<name>Q94CR6_ORYSJ</name>
<proteinExistence type="predicted"/>
<feature type="compositionally biased region" description="Basic and acidic residues" evidence="1">
    <location>
        <begin position="52"/>
        <end position="61"/>
    </location>
</feature>
<sequence>MSAAKRLPAAAGIGQSGRQQHGCTAAGGARRDGRTEGQHAGSSARAVPRRRGNADEPTRLG</sequence>
<reference evidence="2" key="1">
    <citation type="submission" date="2001-05" db="EMBL/GenBank/DDBJ databases">
        <title>Oryza sativa nipponbare(GA3) genomic DNA, chromosome 1, PAC clone:P0660F12.</title>
        <authorList>
            <person name="Sasaki T."/>
            <person name="Matsumoto T."/>
            <person name="Yamamoto K."/>
        </authorList>
    </citation>
    <scope>NUCLEOTIDE SEQUENCE</scope>
</reference>
<accession>Q94CR6</accession>
<organism evidence="2">
    <name type="scientific">Oryza sativa subsp. japonica</name>
    <name type="common">Rice</name>
    <dbReference type="NCBI Taxonomy" id="39947"/>
    <lineage>
        <taxon>Eukaryota</taxon>
        <taxon>Viridiplantae</taxon>
        <taxon>Streptophyta</taxon>
        <taxon>Embryophyta</taxon>
        <taxon>Tracheophyta</taxon>
        <taxon>Spermatophyta</taxon>
        <taxon>Magnoliopsida</taxon>
        <taxon>Liliopsida</taxon>
        <taxon>Poales</taxon>
        <taxon>Poaceae</taxon>
        <taxon>BOP clade</taxon>
        <taxon>Oryzoideae</taxon>
        <taxon>Oryzeae</taxon>
        <taxon>Oryzinae</taxon>
        <taxon>Oryza</taxon>
        <taxon>Oryza sativa</taxon>
    </lineage>
</organism>
<dbReference type="EMBL" id="AP003687">
    <property type="protein sequence ID" value="BAB63848.1"/>
    <property type="molecule type" value="Genomic_DNA"/>
</dbReference>
<evidence type="ECO:0000313" key="2">
    <source>
        <dbReference type="EMBL" id="BAB63848.1"/>
    </source>
</evidence>
<evidence type="ECO:0000256" key="1">
    <source>
        <dbReference type="SAM" id="MobiDB-lite"/>
    </source>
</evidence>
<dbReference type="AlphaFoldDB" id="Q94CR6"/>
<protein>
    <submittedName>
        <fullName evidence="2">p0660F12.13 protein</fullName>
    </submittedName>
</protein>
<feature type="region of interest" description="Disordered" evidence="1">
    <location>
        <begin position="1"/>
        <end position="61"/>
    </location>
</feature>
<gene>
    <name evidence="2" type="primary">P0660F12.13</name>
</gene>